<dbReference type="InterPro" id="IPR025476">
    <property type="entry name" value="Helitron_helicase-like"/>
</dbReference>
<dbReference type="PANTHER" id="PTHR45786:SF74">
    <property type="entry name" value="ATP-DEPENDENT DNA HELICASE"/>
    <property type="match status" value="1"/>
</dbReference>
<organism evidence="2 3">
    <name type="scientific">Petrolisthes cinctipes</name>
    <name type="common">Flat porcelain crab</name>
    <dbReference type="NCBI Taxonomy" id="88211"/>
    <lineage>
        <taxon>Eukaryota</taxon>
        <taxon>Metazoa</taxon>
        <taxon>Ecdysozoa</taxon>
        <taxon>Arthropoda</taxon>
        <taxon>Crustacea</taxon>
        <taxon>Multicrustacea</taxon>
        <taxon>Malacostraca</taxon>
        <taxon>Eumalacostraca</taxon>
        <taxon>Eucarida</taxon>
        <taxon>Decapoda</taxon>
        <taxon>Pleocyemata</taxon>
        <taxon>Anomura</taxon>
        <taxon>Galatheoidea</taxon>
        <taxon>Porcellanidae</taxon>
        <taxon>Petrolisthes</taxon>
    </lineage>
</organism>
<comment type="caution">
    <text evidence="2">The sequence shown here is derived from an EMBL/GenBank/DDBJ whole genome shotgun (WGS) entry which is preliminary data.</text>
</comment>
<feature type="domain" description="Helitron helicase-like" evidence="1">
    <location>
        <begin position="183"/>
        <end position="317"/>
    </location>
</feature>
<evidence type="ECO:0000313" key="2">
    <source>
        <dbReference type="EMBL" id="KAK3894117.1"/>
    </source>
</evidence>
<dbReference type="Pfam" id="PF14214">
    <property type="entry name" value="Helitron_like_N"/>
    <property type="match status" value="1"/>
</dbReference>
<reference evidence="2" key="1">
    <citation type="submission" date="2023-10" db="EMBL/GenBank/DDBJ databases">
        <title>Genome assemblies of two species of porcelain crab, Petrolisthes cinctipes and Petrolisthes manimaculis (Anomura: Porcellanidae).</title>
        <authorList>
            <person name="Angst P."/>
        </authorList>
    </citation>
    <scope>NUCLEOTIDE SEQUENCE</scope>
    <source>
        <strain evidence="2">PB745_01</strain>
        <tissue evidence="2">Gill</tissue>
    </source>
</reference>
<protein>
    <recommendedName>
        <fullName evidence="1">Helitron helicase-like domain-containing protein</fullName>
    </recommendedName>
</protein>
<dbReference type="EMBL" id="JAWQEG010000143">
    <property type="protein sequence ID" value="KAK3894117.1"/>
    <property type="molecule type" value="Genomic_DNA"/>
</dbReference>
<sequence length="532" mass="61085">MQYAKAPGSSYHPSIRICGKVYHKIGSLNPTDGKERKYAQVYFLDPDQQDELRAKNSPKLDKIAIYNICRSLDGIQGINKLRCFGSYLEEENRPKKLRIVMDATNRQSNVYRRRLNLANMSEVAVMMPELNSYSYRDIIIQTHGNEVHHISENHHAYYALSYTILLPAGDNGWYSELKNSFGKNLTDKLRTETYRSLCDALENNNGDLETLGLFFRLCSPDLLTTSKKKQCNGMAISQHFGIPHYFITLIANRKWPGMTSEFFDGQIAADHPDLAARYWELVVKDLIDQLNNVGVFSRVTAVVEYQKRGLLHIHLLLWVQDKDKPRLETIDDTISAEIPDKNKDPKLHDLVLSKMINGPCSALNPSSPCMKSGRHNKNYLKSFQTQTVLNEDGYPNDRQRSTEQGEFTGTIQMCVNGKYRDVEIDNRCVVPYNEYLLLSYKSHCDVEIAMSKTSIKYVISYLTKGPYMAIISIQEVDKNDEIECYLVERYVGPVEAAMRIFGFKIHLQHPSIQQLEVYLENEQNVIFNPENC</sequence>
<accession>A0AAE1GKD7</accession>
<keyword evidence="3" id="KW-1185">Reference proteome</keyword>
<name>A0AAE1GKD7_PETCI</name>
<evidence type="ECO:0000259" key="1">
    <source>
        <dbReference type="Pfam" id="PF14214"/>
    </source>
</evidence>
<dbReference type="PANTHER" id="PTHR45786">
    <property type="entry name" value="DNA BINDING PROTEIN-LIKE"/>
    <property type="match status" value="1"/>
</dbReference>
<evidence type="ECO:0000313" key="3">
    <source>
        <dbReference type="Proteomes" id="UP001286313"/>
    </source>
</evidence>
<dbReference type="AlphaFoldDB" id="A0AAE1GKD7"/>
<proteinExistence type="predicted"/>
<dbReference type="Proteomes" id="UP001286313">
    <property type="component" value="Unassembled WGS sequence"/>
</dbReference>
<gene>
    <name evidence="2" type="ORF">Pcinc_002135</name>
</gene>